<sequence>MPREGAFQHLIIVSYPRQDKRSKGNGWAIQHDFMLLTVRYVGFSMIEQICVLKKPGVKVEAMGLAKKWGITPEFETKRHRKVRQFFDYFNADEKLQDRERLFEVDVFKANVDVITTQLKIALRV</sequence>
<gene>
    <name evidence="1" type="ORF">TNCV_196731</name>
</gene>
<accession>A0A8X6WIB6</accession>
<evidence type="ECO:0000313" key="1">
    <source>
        <dbReference type="EMBL" id="GFY35573.1"/>
    </source>
</evidence>
<proteinExistence type="predicted"/>
<keyword evidence="2" id="KW-1185">Reference proteome</keyword>
<comment type="caution">
    <text evidence="1">The sequence shown here is derived from an EMBL/GenBank/DDBJ whole genome shotgun (WGS) entry which is preliminary data.</text>
</comment>
<organism evidence="1 2">
    <name type="scientific">Trichonephila clavipes</name>
    <name type="common">Golden silk orbweaver</name>
    <name type="synonym">Nephila clavipes</name>
    <dbReference type="NCBI Taxonomy" id="2585209"/>
    <lineage>
        <taxon>Eukaryota</taxon>
        <taxon>Metazoa</taxon>
        <taxon>Ecdysozoa</taxon>
        <taxon>Arthropoda</taxon>
        <taxon>Chelicerata</taxon>
        <taxon>Arachnida</taxon>
        <taxon>Araneae</taxon>
        <taxon>Araneomorphae</taxon>
        <taxon>Entelegynae</taxon>
        <taxon>Araneoidea</taxon>
        <taxon>Nephilidae</taxon>
        <taxon>Trichonephila</taxon>
    </lineage>
</organism>
<name>A0A8X6WIB6_TRICX</name>
<evidence type="ECO:0000313" key="2">
    <source>
        <dbReference type="Proteomes" id="UP000887159"/>
    </source>
</evidence>
<dbReference type="EMBL" id="BMAU01021432">
    <property type="protein sequence ID" value="GFY35573.1"/>
    <property type="molecule type" value="Genomic_DNA"/>
</dbReference>
<reference evidence="1" key="1">
    <citation type="submission" date="2020-08" db="EMBL/GenBank/DDBJ databases">
        <title>Multicomponent nature underlies the extraordinary mechanical properties of spider dragline silk.</title>
        <authorList>
            <person name="Kono N."/>
            <person name="Nakamura H."/>
            <person name="Mori M."/>
            <person name="Yoshida Y."/>
            <person name="Ohtoshi R."/>
            <person name="Malay A.D."/>
            <person name="Moran D.A.P."/>
            <person name="Tomita M."/>
            <person name="Numata K."/>
            <person name="Arakawa K."/>
        </authorList>
    </citation>
    <scope>NUCLEOTIDE SEQUENCE</scope>
</reference>
<dbReference type="Proteomes" id="UP000887159">
    <property type="component" value="Unassembled WGS sequence"/>
</dbReference>
<protein>
    <submittedName>
        <fullName evidence="1">Uncharacterized protein</fullName>
    </submittedName>
</protein>
<dbReference type="AlphaFoldDB" id="A0A8X6WIB6"/>